<dbReference type="InterPro" id="IPR004360">
    <property type="entry name" value="Glyas_Fos-R_dOase_dom"/>
</dbReference>
<gene>
    <name evidence="2" type="ORF">DN752_23175</name>
</gene>
<evidence type="ECO:0000259" key="1">
    <source>
        <dbReference type="PROSITE" id="PS51819"/>
    </source>
</evidence>
<dbReference type="InterPro" id="IPR037523">
    <property type="entry name" value="VOC_core"/>
</dbReference>
<dbReference type="Pfam" id="PF00903">
    <property type="entry name" value="Glyoxalase"/>
    <property type="match status" value="1"/>
</dbReference>
<proteinExistence type="predicted"/>
<reference evidence="2 3" key="1">
    <citation type="submission" date="2018-06" db="EMBL/GenBank/DDBJ databases">
        <title>Echinicola strongylocentroti sp. nov., isolated from a sea urchin Strongylocentrotus intermedius.</title>
        <authorList>
            <person name="Bae S.S."/>
        </authorList>
    </citation>
    <scope>NUCLEOTIDE SEQUENCE [LARGE SCALE GENOMIC DNA]</scope>
    <source>
        <strain evidence="2 3">MEBiC08714</strain>
    </source>
</reference>
<evidence type="ECO:0000313" key="2">
    <source>
        <dbReference type="EMBL" id="AWW32810.1"/>
    </source>
</evidence>
<keyword evidence="3" id="KW-1185">Reference proteome</keyword>
<dbReference type="Gene3D" id="3.10.180.10">
    <property type="entry name" value="2,3-Dihydroxybiphenyl 1,2-Dioxygenase, domain 1"/>
    <property type="match status" value="2"/>
</dbReference>
<dbReference type="PROSITE" id="PS51819">
    <property type="entry name" value="VOC"/>
    <property type="match status" value="1"/>
</dbReference>
<accession>A0A2Z4IPW9</accession>
<dbReference type="SUPFAM" id="SSF54593">
    <property type="entry name" value="Glyoxalase/Bleomycin resistance protein/Dihydroxybiphenyl dioxygenase"/>
    <property type="match status" value="2"/>
</dbReference>
<name>A0A2Z4IPW9_9BACT</name>
<organism evidence="2 3">
    <name type="scientific">Echinicola strongylocentroti</name>
    <dbReference type="NCBI Taxonomy" id="1795355"/>
    <lineage>
        <taxon>Bacteria</taxon>
        <taxon>Pseudomonadati</taxon>
        <taxon>Bacteroidota</taxon>
        <taxon>Cytophagia</taxon>
        <taxon>Cytophagales</taxon>
        <taxon>Cyclobacteriaceae</taxon>
        <taxon>Echinicola</taxon>
    </lineage>
</organism>
<protein>
    <recommendedName>
        <fullName evidence="1">VOC domain-containing protein</fullName>
    </recommendedName>
</protein>
<dbReference type="InterPro" id="IPR029068">
    <property type="entry name" value="Glyas_Bleomycin-R_OHBP_Dase"/>
</dbReference>
<dbReference type="PANTHER" id="PTHR43279">
    <property type="entry name" value="CATECHOL-2,3-DIOXYGENASE"/>
    <property type="match status" value="1"/>
</dbReference>
<dbReference type="AlphaFoldDB" id="A0A2Z4IPW9"/>
<evidence type="ECO:0000313" key="3">
    <source>
        <dbReference type="Proteomes" id="UP000248688"/>
    </source>
</evidence>
<dbReference type="KEGG" id="est:DN752_23175"/>
<dbReference type="OrthoDB" id="9792626at2"/>
<sequence length="328" mass="36977">MKRNEFLKMSTLGLLAFNLPYGFDSIVKKLNSYKKLKRNNMEKETAKYGAVHLEITDKEKSLQFYRDIVGLKLRNENDSLEMGTETETLVVLHPVANQPKLKGHSGLYHFAIHPQTETEFARILARMIESRYLIAPTDHTISKAIYLDDPDGITVEITLETPERFSHYELNGRMFSAIAKDGTAKSASAPLDVESLLKIAPMDNLQNPLAVGTVIGHMHLYVGNLNASYDFYSKLGFEEHYLASEIQFADFSLGGTFKHRMGVNTWQGLNAPQAPDGTAKMRHFTIQYTTKNGLETALQNVGQFEKTDDYHLVKDPSGTKIRLTAEKQ</sequence>
<feature type="domain" description="VOC" evidence="1">
    <location>
        <begin position="47"/>
        <end position="160"/>
    </location>
</feature>
<dbReference type="PANTHER" id="PTHR43279:SF1">
    <property type="entry name" value="CATECHOL-2,3-DIOXYGENASE"/>
    <property type="match status" value="1"/>
</dbReference>
<dbReference type="Proteomes" id="UP000248688">
    <property type="component" value="Chromosome"/>
</dbReference>
<dbReference type="EMBL" id="CP030041">
    <property type="protein sequence ID" value="AWW32810.1"/>
    <property type="molecule type" value="Genomic_DNA"/>
</dbReference>
<dbReference type="RefSeq" id="WP_112786182.1">
    <property type="nucleotide sequence ID" value="NZ_CP030041.1"/>
</dbReference>